<sequence length="442" mass="49693">MPARNPILAGFNPDPSICRAGSDYFLAVSSMEFFPGIPIYHSKNLVDWQLIGHALSRPSQIVIRGTKPGFGVFAPTLRYHNGRFYIATAICTGWDDESSTPRGFYVSTDDIWNETSWSDPIYFDILGIDQDLFFDDDGRTYLSVAKRKNEGQPEPTWEAVWGVEVDLTTGRSLGQPTLLRRSTQAEGIAEGSHIFKRHDWYYLCVAEGGTEEYHQEWIFRSRSPLGPYEEPDTAMNPILHNPPHLSIRHTGHVDFLEGQDGRWWAVFLGVRPSSSGSAHLGRETFLAPVTWTADDWPVINNGLPIGNVICADLPSNSSLSTWSDGFTEDPLTKGWYLSQTPFRKEYEIRGDHLALYGNGHSIHDSGSPALLLKKQTFFSGSFSATLAFSPADIYEEAGITVFHSRYGFIALFITKSPNSAETEIVMRWTEEKTHRLKVRCQL</sequence>
<dbReference type="SUPFAM" id="SSF75005">
    <property type="entry name" value="Arabinanase/levansucrase/invertase"/>
    <property type="match status" value="1"/>
</dbReference>
<evidence type="ECO:0000313" key="8">
    <source>
        <dbReference type="EMBL" id="WWC63092.1"/>
    </source>
</evidence>
<name>A0AAJ8KT63_9TREE</name>
<dbReference type="Gene3D" id="2.60.120.200">
    <property type="match status" value="1"/>
</dbReference>
<feature type="active site" description="Proton donor" evidence="4">
    <location>
        <position position="190"/>
    </location>
</feature>
<gene>
    <name evidence="8" type="ORF">I303_105691</name>
</gene>
<keyword evidence="3 6" id="KW-0326">Glycosidase</keyword>
<keyword evidence="9" id="KW-1185">Reference proteome</keyword>
<feature type="active site" description="Proton acceptor" evidence="4">
    <location>
        <position position="14"/>
    </location>
</feature>
<reference evidence="8" key="2">
    <citation type="submission" date="2024-02" db="EMBL/GenBank/DDBJ databases">
        <title>Comparative genomics of Cryptococcus and Kwoniella reveals pathogenesis evolution and contrasting modes of karyotype evolution via chromosome fusion or intercentromeric recombination.</title>
        <authorList>
            <person name="Coelho M.A."/>
            <person name="David-Palma M."/>
            <person name="Shea T."/>
            <person name="Bowers K."/>
            <person name="McGinley-Smith S."/>
            <person name="Mohammad A.W."/>
            <person name="Gnirke A."/>
            <person name="Yurkov A.M."/>
            <person name="Nowrousian M."/>
            <person name="Sun S."/>
            <person name="Cuomo C.A."/>
            <person name="Heitman J."/>
        </authorList>
    </citation>
    <scope>NUCLEOTIDE SEQUENCE</scope>
    <source>
        <strain evidence="8">CBS 10117</strain>
    </source>
</reference>
<dbReference type="InterPro" id="IPR041542">
    <property type="entry name" value="GH43_C2"/>
</dbReference>
<dbReference type="InterPro" id="IPR051795">
    <property type="entry name" value="Glycosyl_Hydrlase_43"/>
</dbReference>
<evidence type="ECO:0000259" key="7">
    <source>
        <dbReference type="Pfam" id="PF17851"/>
    </source>
</evidence>
<organism evidence="8 9">
    <name type="scientific">Kwoniella dejecticola CBS 10117</name>
    <dbReference type="NCBI Taxonomy" id="1296121"/>
    <lineage>
        <taxon>Eukaryota</taxon>
        <taxon>Fungi</taxon>
        <taxon>Dikarya</taxon>
        <taxon>Basidiomycota</taxon>
        <taxon>Agaricomycotina</taxon>
        <taxon>Tremellomycetes</taxon>
        <taxon>Tremellales</taxon>
        <taxon>Cryptococcaceae</taxon>
        <taxon>Kwoniella</taxon>
    </lineage>
</organism>
<dbReference type="GeneID" id="28969412"/>
<proteinExistence type="inferred from homology"/>
<dbReference type="InterPro" id="IPR013320">
    <property type="entry name" value="ConA-like_dom_sf"/>
</dbReference>
<dbReference type="GO" id="GO:0004553">
    <property type="term" value="F:hydrolase activity, hydrolyzing O-glycosyl compounds"/>
    <property type="evidence" value="ECO:0007669"/>
    <property type="project" value="InterPro"/>
</dbReference>
<dbReference type="Pfam" id="PF04616">
    <property type="entry name" value="Glyco_hydro_43"/>
    <property type="match status" value="1"/>
</dbReference>
<reference evidence="8" key="1">
    <citation type="submission" date="2013-07" db="EMBL/GenBank/DDBJ databases">
        <authorList>
            <consortium name="The Broad Institute Genome Sequencing Platform"/>
            <person name="Cuomo C."/>
            <person name="Litvintseva A."/>
            <person name="Chen Y."/>
            <person name="Heitman J."/>
            <person name="Sun S."/>
            <person name="Springer D."/>
            <person name="Dromer F."/>
            <person name="Young S.K."/>
            <person name="Zeng Q."/>
            <person name="Gargeya S."/>
            <person name="Fitzgerald M."/>
            <person name="Abouelleil A."/>
            <person name="Alvarado L."/>
            <person name="Berlin A.M."/>
            <person name="Chapman S.B."/>
            <person name="Dewar J."/>
            <person name="Goldberg J."/>
            <person name="Griggs A."/>
            <person name="Gujja S."/>
            <person name="Hansen M."/>
            <person name="Howarth C."/>
            <person name="Imamovic A."/>
            <person name="Larimer J."/>
            <person name="McCowan C."/>
            <person name="Murphy C."/>
            <person name="Pearson M."/>
            <person name="Priest M."/>
            <person name="Roberts A."/>
            <person name="Saif S."/>
            <person name="Shea T."/>
            <person name="Sykes S."/>
            <person name="Wortman J."/>
            <person name="Nusbaum C."/>
            <person name="Birren B."/>
        </authorList>
    </citation>
    <scope>NUCLEOTIDE SEQUENCE</scope>
    <source>
        <strain evidence="8">CBS 10117</strain>
    </source>
</reference>
<protein>
    <recommendedName>
        <fullName evidence="7">Beta-xylosidase C-terminal Concanavalin A-like domain-containing protein</fullName>
    </recommendedName>
</protein>
<dbReference type="AlphaFoldDB" id="A0AAJ8KT63"/>
<evidence type="ECO:0000256" key="5">
    <source>
        <dbReference type="PIRSR" id="PIRSR606710-2"/>
    </source>
</evidence>
<evidence type="ECO:0000256" key="6">
    <source>
        <dbReference type="RuleBase" id="RU361187"/>
    </source>
</evidence>
<dbReference type="RefSeq" id="XP_065825292.1">
    <property type="nucleotide sequence ID" value="XM_065969220.1"/>
</dbReference>
<evidence type="ECO:0000256" key="3">
    <source>
        <dbReference type="ARBA" id="ARBA00023295"/>
    </source>
</evidence>
<dbReference type="Gene3D" id="2.115.10.20">
    <property type="entry name" value="Glycosyl hydrolase domain, family 43"/>
    <property type="match status" value="1"/>
</dbReference>
<dbReference type="EMBL" id="CP144536">
    <property type="protein sequence ID" value="WWC63092.1"/>
    <property type="molecule type" value="Genomic_DNA"/>
</dbReference>
<dbReference type="Pfam" id="PF17851">
    <property type="entry name" value="GH43_C2"/>
    <property type="match status" value="1"/>
</dbReference>
<dbReference type="PANTHER" id="PTHR42812:SF16">
    <property type="entry name" value="HYDROLASE, PUTATIVE (AFU_ORTHOLOGUE AFUA_7G06110)-RELATED"/>
    <property type="match status" value="1"/>
</dbReference>
<evidence type="ECO:0000256" key="4">
    <source>
        <dbReference type="PIRSR" id="PIRSR606710-1"/>
    </source>
</evidence>
<evidence type="ECO:0000256" key="2">
    <source>
        <dbReference type="ARBA" id="ARBA00022801"/>
    </source>
</evidence>
<dbReference type="GO" id="GO:0005975">
    <property type="term" value="P:carbohydrate metabolic process"/>
    <property type="evidence" value="ECO:0007669"/>
    <property type="project" value="InterPro"/>
</dbReference>
<keyword evidence="2 6" id="KW-0378">Hydrolase</keyword>
<dbReference type="Proteomes" id="UP000078595">
    <property type="component" value="Chromosome 7"/>
</dbReference>
<dbReference type="CDD" id="cd18617">
    <property type="entry name" value="GH43_XynB-like"/>
    <property type="match status" value="1"/>
</dbReference>
<accession>A0AAJ8KT63</accession>
<evidence type="ECO:0000256" key="1">
    <source>
        <dbReference type="ARBA" id="ARBA00009865"/>
    </source>
</evidence>
<dbReference type="SUPFAM" id="SSF49899">
    <property type="entry name" value="Concanavalin A-like lectins/glucanases"/>
    <property type="match status" value="1"/>
</dbReference>
<dbReference type="InterPro" id="IPR023296">
    <property type="entry name" value="Glyco_hydro_beta-prop_sf"/>
</dbReference>
<dbReference type="InterPro" id="IPR006710">
    <property type="entry name" value="Glyco_hydro_43"/>
</dbReference>
<feature type="domain" description="Beta-xylosidase C-terminal Concanavalin A-like" evidence="7">
    <location>
        <begin position="323"/>
        <end position="433"/>
    </location>
</feature>
<evidence type="ECO:0000313" key="9">
    <source>
        <dbReference type="Proteomes" id="UP000078595"/>
    </source>
</evidence>
<dbReference type="KEGG" id="kdj:28969412"/>
<comment type="similarity">
    <text evidence="1 6">Belongs to the glycosyl hydrolase 43 family.</text>
</comment>
<dbReference type="PANTHER" id="PTHR42812">
    <property type="entry name" value="BETA-XYLOSIDASE"/>
    <property type="match status" value="1"/>
</dbReference>
<feature type="site" description="Important for catalytic activity, responsible for pKa modulation of the active site Glu and correct orientation of both the proton donor and substrate" evidence="5">
    <location>
        <position position="129"/>
    </location>
</feature>